<dbReference type="PRINTS" id="PR01415">
    <property type="entry name" value="ANKYRIN"/>
</dbReference>
<dbReference type="OrthoDB" id="1729737at2759"/>
<feature type="repeat" description="ANK" evidence="1">
    <location>
        <begin position="1437"/>
        <end position="1469"/>
    </location>
</feature>
<dbReference type="SUPFAM" id="SSF48403">
    <property type="entry name" value="Ankyrin repeat"/>
    <property type="match status" value="2"/>
</dbReference>
<dbReference type="PROSITE" id="PS50297">
    <property type="entry name" value="ANK_REP_REGION"/>
    <property type="match status" value="7"/>
</dbReference>
<feature type="domain" description="VIT" evidence="4">
    <location>
        <begin position="6"/>
        <end position="134"/>
    </location>
</feature>
<dbReference type="Pfam" id="PF13768">
    <property type="entry name" value="VWA_3"/>
    <property type="match status" value="1"/>
</dbReference>
<feature type="region of interest" description="Disordered" evidence="2">
    <location>
        <begin position="661"/>
        <end position="691"/>
    </location>
</feature>
<feature type="repeat" description="ANK" evidence="1">
    <location>
        <begin position="1226"/>
        <end position="1259"/>
    </location>
</feature>
<evidence type="ECO:0000256" key="1">
    <source>
        <dbReference type="PROSITE-ProRule" id="PRU00023"/>
    </source>
</evidence>
<dbReference type="Pfam" id="PF12796">
    <property type="entry name" value="Ank_2"/>
    <property type="match status" value="5"/>
</dbReference>
<dbReference type="Gene3D" id="1.25.40.20">
    <property type="entry name" value="Ankyrin repeat-containing domain"/>
    <property type="match status" value="4"/>
</dbReference>
<dbReference type="SMART" id="SM00248">
    <property type="entry name" value="ANK"/>
    <property type="match status" value="16"/>
</dbReference>
<dbReference type="Pfam" id="PF00023">
    <property type="entry name" value="Ank"/>
    <property type="match status" value="1"/>
</dbReference>
<keyword evidence="6" id="KW-1185">Reference proteome</keyword>
<feature type="domain" description="VWFA" evidence="3">
    <location>
        <begin position="267"/>
        <end position="443"/>
    </location>
</feature>
<feature type="repeat" description="ANK" evidence="1">
    <location>
        <begin position="1022"/>
        <end position="1055"/>
    </location>
</feature>
<dbReference type="eggNOG" id="KOG4177">
    <property type="taxonomic scope" value="Eukaryota"/>
</dbReference>
<evidence type="ECO:0000313" key="6">
    <source>
        <dbReference type="Proteomes" id="UP000054408"/>
    </source>
</evidence>
<accession>A0A0L0DGG4</accession>
<dbReference type="GeneID" id="25569977"/>
<dbReference type="InterPro" id="IPR013694">
    <property type="entry name" value="VIT"/>
</dbReference>
<evidence type="ECO:0000313" key="5">
    <source>
        <dbReference type="EMBL" id="KNC51280.1"/>
    </source>
</evidence>
<dbReference type="STRING" id="461836.A0A0L0DGG4"/>
<feature type="repeat" description="ANK" evidence="1">
    <location>
        <begin position="1159"/>
        <end position="1183"/>
    </location>
</feature>
<dbReference type="InterPro" id="IPR036465">
    <property type="entry name" value="vWFA_dom_sf"/>
</dbReference>
<evidence type="ECO:0000259" key="3">
    <source>
        <dbReference type="PROSITE" id="PS50234"/>
    </source>
</evidence>
<sequence length="1601" mass="168090">MLIPAGLYYVHPSYQRRTALPLSAASVAATIADGCARVALTQTFSNVTTASLEATYLLPMDEGAAVVSFEANCNGRIVTARVEESGAAKAEYDAALARGDGAYLLDSVSSEHFTIAVGNIPSGAEVTITTTYVANLRTRGDVYSFVVPNRLAPKYGASLAPEAKHLDATVPLDLVVQWTMSPGLAEMDSPSHPDVVDSVVVSDDGAGASISVSLASLETDFVLNAVAVTPPGPILLVENRSLPSGVTTQAAMVSFTPQLEVPDQRTELVFVIDRSGSMGGSKIEHARKALQLFLRSLPEDCYFNIIGFGSRTDFCFDLGAAVPYNDQTLARATAHIAGMGANLGGTELLAPLKAVFASPTRPGFSRQVFVLTDGQVSNTNTVIQAVASALKAATSPTRVFTLGLGNGASRALVNGMARAGNGTAFFIDDDAAAVLTATVVRQLKQALQPQITGLTLEWTSTDGSVARTNVARPPHLTASKAAPPATTRKVLRIAPKANAADSAGAASSVSAPSTSAPASAVVQAPYSAPALFNGERFVAFAFFKPSFGTPARLRLYDASGEIDFAVSLETLQAVEGETVHALAARALIRDLEEGSSYMHATAAGSAAISAEIVRLGTAFGLASTKTSFVAVEHRSDAERMQIVGHAGARAVLIAPRAPPAMRLQGRNRGRGGARKKMSRARRSGGGGMTGGFGGMPSTAPRMFAACASAPPMPVFAMSCSAAPAPMAMCNSLSFDVDDDCDAMPMELAMENCLAAPAASAPAVDYQSIAVELAMLQSTKGMFGASALAHLPSGKTTKPSTAGAASESAWVTALVLAYFASPHFRAYYDEIELVISKARKWLASTLGDTSSANALIATAKSGHGPTPTPGTGGRAPCEAALPAPPSRALPPGAAPHARLLAAVDAGDTRAALALTRAHPDMDINAMAELGWLAAPRGKTTALLLAARAGDVGMMAALATVRGLRLDLADDISGTVLHAAVASGSLDALRFVLDTLACICNREGKLAGLRGEVALNPIGPAESDGLTPLLLAVRAGSTAMVSALLATRGVDSSACSASGQSAAYLAAKHGHLDVLRLLVDDGRTCIDTPDDYGYTALHVATQHKRLDFVTYLIEDVGCSPEATTASGAITPLYLAALVGSLDLVKYLLERHNVDPNVPSDKGWYPLHAAAQGGHVAVLRHFLEDGGAKGDVVTSRGSTPIYVAANFGHAPAVQLLAEYGVDPERKQHSGWCPLHIAAHVGALDVVRYLVLEAGVNARTRTAKGDSVIFIAAGRGFLDLTRFLIHDVGLDPTEPANDGFTPMLFAIENGNLNVVRYLFEEEGVDITVRGHAHQSAVYLAAYYGHMETARYLIDVVRDTRGASIDVEAPEKSGYTPVHVAALRGHYDILEYLLSVGGASPHVLTDNGQSLLYVAAKRNETAILRFLLENYPELDKEAAQLQGFNPLLISAQEGNLESVKLLIDHGARCDARTRNNRSVLFIAAKNGHVDLARYLLAYHRDPGAFDVAACLAGSDSPAVRHLLRWFLDIQDLAVAWKPTNHVFFPRHVRDAIWTTLLIARSVDPESRTYRYGDSLVSQLPNELLLQVFAWVATPPWDGPVAAASTL</sequence>
<dbReference type="Proteomes" id="UP000054408">
    <property type="component" value="Unassembled WGS sequence"/>
</dbReference>
<dbReference type="SUPFAM" id="SSF53300">
    <property type="entry name" value="vWA-like"/>
    <property type="match status" value="1"/>
</dbReference>
<dbReference type="PROSITE" id="PS50234">
    <property type="entry name" value="VWFA"/>
    <property type="match status" value="1"/>
</dbReference>
<dbReference type="RefSeq" id="XP_013756301.1">
    <property type="nucleotide sequence ID" value="XM_013900847.1"/>
</dbReference>
<dbReference type="InterPro" id="IPR002035">
    <property type="entry name" value="VWF_A"/>
</dbReference>
<feature type="compositionally biased region" description="Basic residues" evidence="2">
    <location>
        <begin position="665"/>
        <end position="682"/>
    </location>
</feature>
<dbReference type="PANTHER" id="PTHR45737:SF6">
    <property type="entry name" value="VON WILLEBRAND FACTOR A DOMAIN-CONTAINING PROTEIN 5A"/>
    <property type="match status" value="1"/>
</dbReference>
<dbReference type="PROSITE" id="PS51468">
    <property type="entry name" value="VIT"/>
    <property type="match status" value="1"/>
</dbReference>
<dbReference type="Pfam" id="PF08487">
    <property type="entry name" value="VIT"/>
    <property type="match status" value="1"/>
</dbReference>
<organism evidence="5 6">
    <name type="scientific">Thecamonas trahens ATCC 50062</name>
    <dbReference type="NCBI Taxonomy" id="461836"/>
    <lineage>
        <taxon>Eukaryota</taxon>
        <taxon>Apusozoa</taxon>
        <taxon>Apusomonadida</taxon>
        <taxon>Apusomonadidae</taxon>
        <taxon>Thecamonas</taxon>
    </lineage>
</organism>
<dbReference type="Gene3D" id="3.40.50.410">
    <property type="entry name" value="von Willebrand factor, type A domain"/>
    <property type="match status" value="1"/>
</dbReference>
<keyword evidence="1" id="KW-0040">ANK repeat</keyword>
<gene>
    <name evidence="5" type="ORF">AMSG_12062</name>
</gene>
<dbReference type="SMART" id="SM00327">
    <property type="entry name" value="VWA"/>
    <property type="match status" value="1"/>
</dbReference>
<evidence type="ECO:0000259" key="4">
    <source>
        <dbReference type="PROSITE" id="PS51468"/>
    </source>
</evidence>
<dbReference type="SMART" id="SM00609">
    <property type="entry name" value="VIT"/>
    <property type="match status" value="1"/>
</dbReference>
<protein>
    <submittedName>
        <fullName evidence="5">Uncharacterized protein</fullName>
    </submittedName>
</protein>
<reference evidence="5 6" key="1">
    <citation type="submission" date="2010-05" db="EMBL/GenBank/DDBJ databases">
        <title>The Genome Sequence of Thecamonas trahens ATCC 50062.</title>
        <authorList>
            <consortium name="The Broad Institute Genome Sequencing Platform"/>
            <person name="Russ C."/>
            <person name="Cuomo C."/>
            <person name="Shea T."/>
            <person name="Young S.K."/>
            <person name="Zeng Q."/>
            <person name="Koehrsen M."/>
            <person name="Haas B."/>
            <person name="Borodovsky M."/>
            <person name="Guigo R."/>
            <person name="Alvarado L."/>
            <person name="Berlin A."/>
            <person name="Bochicchio J."/>
            <person name="Borenstein D."/>
            <person name="Chapman S."/>
            <person name="Chen Z."/>
            <person name="Freedman E."/>
            <person name="Gellesch M."/>
            <person name="Goldberg J."/>
            <person name="Griggs A."/>
            <person name="Gujja S."/>
            <person name="Heilman E."/>
            <person name="Heiman D."/>
            <person name="Hepburn T."/>
            <person name="Howarth C."/>
            <person name="Jen D."/>
            <person name="Larson L."/>
            <person name="Mehta T."/>
            <person name="Park D."/>
            <person name="Pearson M."/>
            <person name="Roberts A."/>
            <person name="Saif S."/>
            <person name="Shenoy N."/>
            <person name="Sisk P."/>
            <person name="Stolte C."/>
            <person name="Sykes S."/>
            <person name="Thomson T."/>
            <person name="Walk T."/>
            <person name="White J."/>
            <person name="Yandava C."/>
            <person name="Burger G."/>
            <person name="Gray M.W."/>
            <person name="Holland P.W.H."/>
            <person name="King N."/>
            <person name="Lang F.B.F."/>
            <person name="Roger A.J."/>
            <person name="Ruiz-Trillo I."/>
            <person name="Lander E."/>
            <person name="Nusbaum C."/>
        </authorList>
    </citation>
    <scope>NUCLEOTIDE SEQUENCE [LARGE SCALE GENOMIC DNA]</scope>
    <source>
        <strain evidence="5 6">ATCC 50062</strain>
    </source>
</reference>
<dbReference type="PROSITE" id="PS50088">
    <property type="entry name" value="ANK_REPEAT"/>
    <property type="match status" value="8"/>
</dbReference>
<name>A0A0L0DGG4_THETB</name>
<dbReference type="InterPro" id="IPR002110">
    <property type="entry name" value="Ankyrin_rpt"/>
</dbReference>
<evidence type="ECO:0000256" key="2">
    <source>
        <dbReference type="SAM" id="MobiDB-lite"/>
    </source>
</evidence>
<dbReference type="InterPro" id="IPR036770">
    <property type="entry name" value="Ankyrin_rpt-contain_sf"/>
</dbReference>
<dbReference type="EMBL" id="GL349466">
    <property type="protein sequence ID" value="KNC51280.1"/>
    <property type="molecule type" value="Genomic_DNA"/>
</dbReference>
<proteinExistence type="predicted"/>
<feature type="repeat" description="ANK" evidence="1">
    <location>
        <begin position="1056"/>
        <end position="1080"/>
    </location>
</feature>
<feature type="repeat" description="ANK" evidence="1">
    <location>
        <begin position="1368"/>
        <end position="1392"/>
    </location>
</feature>
<feature type="repeat" description="ANK" evidence="1">
    <location>
        <begin position="1294"/>
        <end position="1327"/>
    </location>
</feature>
<feature type="repeat" description="ANK" evidence="1">
    <location>
        <begin position="1193"/>
        <end position="1225"/>
    </location>
</feature>
<dbReference type="PANTHER" id="PTHR45737">
    <property type="entry name" value="VON WILLEBRAND FACTOR A DOMAIN-CONTAINING PROTEIN 5A"/>
    <property type="match status" value="1"/>
</dbReference>